<dbReference type="OrthoDB" id="74316at2"/>
<sequence>MTGHLWGLRSQAALQLYLRRATWGLPLARRQTVWDELEEHVLERAAHLEVQGTLPAEALDRALRELGPPLRISAGMNGVYNMPKLVMLGTAATLAVSGALYALAGGAGGKTVTLLVLEDGPAKPCTQGAEAPLPLPVVSKDKFSTCYQDDSRRRRGAFLSFGTVQAAWQAIGGEANIQPDGRLKLTFPEGGYTVMPREFNIGGEGYVMAARLLAELSNTWGKAQLIVSGFDRPVLHLGETVIRLGDGTVSIGDAFYSEVAGQVIGALAYRPDVPYSAEMLYASATDATQTVHTGLPAGEVVVALQREGKDRFRIAYGPVGADGVVRFKLGRGQVRFVASAAELEPVQSGQSTPTLLVRVSNVPLNKLQGGVLSPAQLRLLRSR</sequence>
<accession>H8H3P3</accession>
<feature type="transmembrane region" description="Helical" evidence="1">
    <location>
        <begin position="85"/>
        <end position="104"/>
    </location>
</feature>
<keyword evidence="1" id="KW-0812">Transmembrane</keyword>
<geneLocation type="plasmid" evidence="2 3">
    <name>P4</name>
</geneLocation>
<protein>
    <submittedName>
        <fullName evidence="2">Uncharacterized protein</fullName>
    </submittedName>
</protein>
<dbReference type="RefSeq" id="WP_014686950.1">
    <property type="nucleotide sequence ID" value="NC_017792.1"/>
</dbReference>
<name>H8H3P3_DEIGI</name>
<evidence type="ECO:0000313" key="2">
    <source>
        <dbReference type="EMBL" id="AFD28140.1"/>
    </source>
</evidence>
<keyword evidence="1" id="KW-1133">Transmembrane helix</keyword>
<dbReference type="EMBL" id="CP002195">
    <property type="protein sequence ID" value="AFD28140.1"/>
    <property type="molecule type" value="Genomic_DNA"/>
</dbReference>
<dbReference type="AlphaFoldDB" id="H8H3P3"/>
<reference evidence="2 3" key="1">
    <citation type="journal article" date="2012" name="PLoS ONE">
        <title>Genome sequence and transcriptome analysis of the radioresistant bacterium Deinococcus gobiensis: insights into the extreme environmental adaptations.</title>
        <authorList>
            <person name="Yuan M."/>
            <person name="Chen M."/>
            <person name="Zhang W."/>
            <person name="Lu W."/>
            <person name="Wang J."/>
            <person name="Yang M."/>
            <person name="Zhao P."/>
            <person name="Tang R."/>
            <person name="Li X."/>
            <person name="Hao Y."/>
            <person name="Zhou Z."/>
            <person name="Zhan Y."/>
            <person name="Yu H."/>
            <person name="Teng C."/>
            <person name="Yan Y."/>
            <person name="Ping S."/>
            <person name="Wang Y."/>
            <person name="Lin M."/>
        </authorList>
    </citation>
    <scope>NUCLEOTIDE SEQUENCE [LARGE SCALE GENOMIC DNA]</scope>
    <source>
        <strain evidence="3">DSM 21396 / JCM 16679 / CGMCC 1.7299 / I-0</strain>
        <plasmid evidence="2">P4</plasmid>
    </source>
</reference>
<dbReference type="Proteomes" id="UP000007575">
    <property type="component" value="Plasmid P4"/>
</dbReference>
<keyword evidence="3" id="KW-1185">Reference proteome</keyword>
<dbReference type="KEGG" id="dgo:DGo_PD0066"/>
<gene>
    <name evidence="2" type="ordered locus">DGo_PD0066</name>
</gene>
<keyword evidence="2" id="KW-0614">Plasmid</keyword>
<dbReference type="HOGENOM" id="CLU_733040_0_0_0"/>
<dbReference type="NCBIfam" id="NF038403">
    <property type="entry name" value="perm_prefix_1"/>
    <property type="match status" value="1"/>
</dbReference>
<keyword evidence="1" id="KW-0472">Membrane</keyword>
<organism evidence="2 3">
    <name type="scientific">Deinococcus gobiensis (strain DSM 21396 / JCM 16679 / CGMCC 1.7299 / I-0)</name>
    <dbReference type="NCBI Taxonomy" id="745776"/>
    <lineage>
        <taxon>Bacteria</taxon>
        <taxon>Thermotogati</taxon>
        <taxon>Deinococcota</taxon>
        <taxon>Deinococci</taxon>
        <taxon>Deinococcales</taxon>
        <taxon>Deinococcaceae</taxon>
        <taxon>Deinococcus</taxon>
    </lineage>
</organism>
<proteinExistence type="predicted"/>
<dbReference type="InterPro" id="IPR047928">
    <property type="entry name" value="Perm_prefix_1"/>
</dbReference>
<evidence type="ECO:0000256" key="1">
    <source>
        <dbReference type="SAM" id="Phobius"/>
    </source>
</evidence>
<dbReference type="PATRIC" id="fig|745776.4.peg.4037"/>
<evidence type="ECO:0000313" key="3">
    <source>
        <dbReference type="Proteomes" id="UP000007575"/>
    </source>
</evidence>